<keyword evidence="2" id="KW-0479">Metal-binding</keyword>
<dbReference type="PANTHER" id="PTHR47540">
    <property type="entry name" value="THIAMINE REPRESSIBLE GENES REGULATORY PROTEIN THI5"/>
    <property type="match status" value="1"/>
</dbReference>
<feature type="transmembrane region" description="Helical" evidence="9">
    <location>
        <begin position="374"/>
        <end position="398"/>
    </location>
</feature>
<evidence type="ECO:0000256" key="2">
    <source>
        <dbReference type="ARBA" id="ARBA00022723"/>
    </source>
</evidence>
<feature type="domain" description="Zn(2)-C6 fungal-type" evidence="10">
    <location>
        <begin position="65"/>
        <end position="94"/>
    </location>
</feature>
<dbReference type="PANTHER" id="PTHR47540:SF1">
    <property type="entry name" value="ACTIVATOR OF STRESS GENES 1-RELATED"/>
    <property type="match status" value="1"/>
</dbReference>
<dbReference type="Pfam" id="PF04082">
    <property type="entry name" value="Fungal_trans"/>
    <property type="match status" value="1"/>
</dbReference>
<dbReference type="EMBL" id="JAPDRL010000008">
    <property type="protein sequence ID" value="KAJ9668140.1"/>
    <property type="molecule type" value="Genomic_DNA"/>
</dbReference>
<feature type="region of interest" description="Disordered" evidence="8">
    <location>
        <begin position="1"/>
        <end position="62"/>
    </location>
</feature>
<keyword evidence="9" id="KW-0472">Membrane</keyword>
<evidence type="ECO:0000256" key="8">
    <source>
        <dbReference type="SAM" id="MobiDB-lite"/>
    </source>
</evidence>
<feature type="region of interest" description="Disordered" evidence="8">
    <location>
        <begin position="947"/>
        <end position="977"/>
    </location>
</feature>
<feature type="compositionally biased region" description="Polar residues" evidence="8">
    <location>
        <begin position="14"/>
        <end position="40"/>
    </location>
</feature>
<evidence type="ECO:0000256" key="4">
    <source>
        <dbReference type="ARBA" id="ARBA00023015"/>
    </source>
</evidence>
<name>A0ABQ9P3I8_9PEZI</name>
<keyword evidence="3" id="KW-0862">Zinc</keyword>
<keyword evidence="4" id="KW-0805">Transcription regulation</keyword>
<keyword evidence="9" id="KW-1133">Transmembrane helix</keyword>
<dbReference type="SUPFAM" id="SSF57701">
    <property type="entry name" value="Zn2/Cys6 DNA-binding domain"/>
    <property type="match status" value="1"/>
</dbReference>
<dbReference type="InterPro" id="IPR001138">
    <property type="entry name" value="Zn2Cys6_DnaBD"/>
</dbReference>
<keyword evidence="9" id="KW-0812">Transmembrane</keyword>
<evidence type="ECO:0000256" key="1">
    <source>
        <dbReference type="ARBA" id="ARBA00004123"/>
    </source>
</evidence>
<evidence type="ECO:0000256" key="5">
    <source>
        <dbReference type="ARBA" id="ARBA00023125"/>
    </source>
</evidence>
<organism evidence="11 12">
    <name type="scientific">Coniosporium apollinis</name>
    <dbReference type="NCBI Taxonomy" id="61459"/>
    <lineage>
        <taxon>Eukaryota</taxon>
        <taxon>Fungi</taxon>
        <taxon>Dikarya</taxon>
        <taxon>Ascomycota</taxon>
        <taxon>Pezizomycotina</taxon>
        <taxon>Dothideomycetes</taxon>
        <taxon>Dothideomycetes incertae sedis</taxon>
        <taxon>Coniosporium</taxon>
    </lineage>
</organism>
<feature type="compositionally biased region" description="Polar residues" evidence="8">
    <location>
        <begin position="888"/>
        <end position="904"/>
    </location>
</feature>
<keyword evidence="7" id="KW-0539">Nucleus</keyword>
<sequence>MDQSPLDGLDDGMSASQSARMELSTSQDAEASDMPAQTSPGAEHGGEQASKPALPMQKRRRVTRACDECRRKKIKCDGKQPCTHCTVYSYDCTFDQPSNRRRNATPQYVEALENRCRRYEALLRAILPNVDLNDPRIEPALRRGLMAQMQPASADASHNNRAARPVQEQLSNDADGATDARLESMVRATGQLDLDEQGNWDYHGHSSGLSFMRRLREQFGDIMGAVGRSTPFLKSRPMSQVFDTPHSNIGSPNDSHNNSLAGLDLPPKSVALELADNAINDATILLRFVHWPSFVKKVDRIYDIAPEDYGTEENSFLPLLYTALAVGSLFAKAHAEVDSPGYGAAIDEGFKYFKAARKIMDIADCRDLDSLQAIAFMIIFLQCSAKLSTCYSYIGVALRAALRMGMHRSFADGFNPIEAETRKRLFWVLRKMDIFVGALLGLPHAISDDEIDQDYPSEVNDENITEKGITPMIQDTITVIAASNAHTDLLKILSKIVRYIYPIKGSPANQGRYSVSYAKIREIEMELNVWIEGLPMGLKPGGEAPPMIVRVQQMLRMAYAHAQMMLYRPFVHYVSNCKSQEIDKRSYACASACVSVSRNIVHICVEMKKRNLLIGGYWFSMYTTFFAILTLIFFALENPENAATQDVLRDAIEGKDCLAQLAKRSMAADRCTATLSPLFDQISERIKCSHEVVAANRKRRQAPSPNQYAMDNTPVKTTPEVELPHYSVKRANTVPEGLSTGENGGSAIAYPVPISHQNLSVQSTYSGAPNPKFMDASSLPPSLTAVSTSMPNMSFAAPQQHFSPLTSTADFASNSGSFYPPIPDLSAMMFPSADPFAYPNPPMTTFENSAFNNLAMNFNGASGPGAGGLPQPSTLPDPLYSFPPTSHPGGNSNRNSGIFMQNPDSALPSGSGGLGTPDLDGSGELDVQLFGPMPMYMMQGGQQEQQLEPQGNNFQPQRAAQGGGAWDPNLQRGLQGGLGAGGEGVDLNQLFVGQEWAGVFGAPPGYEPVGKWENERFR</sequence>
<comment type="caution">
    <text evidence="11">The sequence shown here is derived from an EMBL/GenBank/DDBJ whole genome shotgun (WGS) entry which is preliminary data.</text>
</comment>
<evidence type="ECO:0000313" key="11">
    <source>
        <dbReference type="EMBL" id="KAJ9668140.1"/>
    </source>
</evidence>
<dbReference type="InterPro" id="IPR007219">
    <property type="entry name" value="XnlR_reg_dom"/>
</dbReference>
<dbReference type="Pfam" id="PF00172">
    <property type="entry name" value="Zn_clus"/>
    <property type="match status" value="1"/>
</dbReference>
<feature type="region of interest" description="Disordered" evidence="8">
    <location>
        <begin position="862"/>
        <end position="920"/>
    </location>
</feature>
<dbReference type="Proteomes" id="UP001172684">
    <property type="component" value="Unassembled WGS sequence"/>
</dbReference>
<dbReference type="SMART" id="SM00906">
    <property type="entry name" value="Fungal_trans"/>
    <property type="match status" value="1"/>
</dbReference>
<proteinExistence type="predicted"/>
<dbReference type="Gene3D" id="4.10.240.10">
    <property type="entry name" value="Zn(2)-C6 fungal-type DNA-binding domain"/>
    <property type="match status" value="1"/>
</dbReference>
<evidence type="ECO:0000256" key="7">
    <source>
        <dbReference type="ARBA" id="ARBA00023242"/>
    </source>
</evidence>
<evidence type="ECO:0000259" key="10">
    <source>
        <dbReference type="PROSITE" id="PS50048"/>
    </source>
</evidence>
<dbReference type="InterPro" id="IPR036864">
    <property type="entry name" value="Zn2-C6_fun-type_DNA-bd_sf"/>
</dbReference>
<accession>A0ABQ9P3I8</accession>
<feature type="transmembrane region" description="Helical" evidence="9">
    <location>
        <begin position="617"/>
        <end position="636"/>
    </location>
</feature>
<evidence type="ECO:0000256" key="9">
    <source>
        <dbReference type="SAM" id="Phobius"/>
    </source>
</evidence>
<gene>
    <name evidence="11" type="primary">GIN1</name>
    <name evidence="11" type="ORF">H2201_001569</name>
</gene>
<keyword evidence="5" id="KW-0238">DNA-binding</keyword>
<keyword evidence="12" id="KW-1185">Reference proteome</keyword>
<dbReference type="InterPro" id="IPR051711">
    <property type="entry name" value="Stress_Response_Reg"/>
</dbReference>
<dbReference type="PROSITE" id="PS50048">
    <property type="entry name" value="ZN2_CY6_FUNGAL_2"/>
    <property type="match status" value="1"/>
</dbReference>
<dbReference type="PROSITE" id="PS00463">
    <property type="entry name" value="ZN2_CY6_FUNGAL_1"/>
    <property type="match status" value="1"/>
</dbReference>
<dbReference type="CDD" id="cd12148">
    <property type="entry name" value="fungal_TF_MHR"/>
    <property type="match status" value="1"/>
</dbReference>
<dbReference type="CDD" id="cd00067">
    <property type="entry name" value="GAL4"/>
    <property type="match status" value="1"/>
</dbReference>
<protein>
    <submittedName>
        <fullName evidence="11">Gypsy retrotransposon integrase-like protein 1</fullName>
    </submittedName>
</protein>
<reference evidence="11" key="1">
    <citation type="submission" date="2022-10" db="EMBL/GenBank/DDBJ databases">
        <title>Culturing micro-colonial fungi from biological soil crusts in the Mojave desert and describing Neophaeococcomyces mojavensis, and introducing the new genera and species Taxawa tesnikishii.</title>
        <authorList>
            <person name="Kurbessoian T."/>
            <person name="Stajich J.E."/>
        </authorList>
    </citation>
    <scope>NUCLEOTIDE SEQUENCE</scope>
    <source>
        <strain evidence="11">TK_1</strain>
    </source>
</reference>
<comment type="subcellular location">
    <subcellularLocation>
        <location evidence="1">Nucleus</location>
    </subcellularLocation>
</comment>
<evidence type="ECO:0000256" key="3">
    <source>
        <dbReference type="ARBA" id="ARBA00022833"/>
    </source>
</evidence>
<evidence type="ECO:0000313" key="12">
    <source>
        <dbReference type="Proteomes" id="UP001172684"/>
    </source>
</evidence>
<keyword evidence="6" id="KW-0804">Transcription</keyword>
<dbReference type="SMART" id="SM00066">
    <property type="entry name" value="GAL4"/>
    <property type="match status" value="1"/>
</dbReference>
<evidence type="ECO:0000256" key="6">
    <source>
        <dbReference type="ARBA" id="ARBA00023163"/>
    </source>
</evidence>